<gene>
    <name evidence="1" type="ORF">BACCIP111899_01510</name>
</gene>
<evidence type="ECO:0000313" key="2">
    <source>
        <dbReference type="Proteomes" id="UP000789423"/>
    </source>
</evidence>
<protein>
    <submittedName>
        <fullName evidence="1">Uncharacterized protein</fullName>
    </submittedName>
</protein>
<dbReference type="Proteomes" id="UP000789423">
    <property type="component" value="Unassembled WGS sequence"/>
</dbReference>
<evidence type="ECO:0000313" key="1">
    <source>
        <dbReference type="EMBL" id="CAG9612337.1"/>
    </source>
</evidence>
<organism evidence="1 2">
    <name type="scientific">Bacillus rhizoplanae</name>
    <dbReference type="NCBI Taxonomy" id="2880966"/>
    <lineage>
        <taxon>Bacteria</taxon>
        <taxon>Bacillati</taxon>
        <taxon>Bacillota</taxon>
        <taxon>Bacilli</taxon>
        <taxon>Bacillales</taxon>
        <taxon>Bacillaceae</taxon>
        <taxon>Bacillus</taxon>
    </lineage>
</organism>
<name>A0ABM8Y9B0_9BACI</name>
<accession>A0ABM8Y9B0</accession>
<dbReference type="RefSeq" id="WP_230574528.1">
    <property type="nucleotide sequence ID" value="NZ_CAKJTI010000005.1"/>
</dbReference>
<sequence>MRKSKAIKEKQLSETILNDLSILFEELKMPHFNTELLKQFKIKRKLIMNLISSIEIKLKNLNQKKLQYYDLFVEEEISKEELEELREMIMVKISDFQNQIINLNS</sequence>
<proteinExistence type="predicted"/>
<dbReference type="EMBL" id="CAKJTI010000005">
    <property type="protein sequence ID" value="CAG9612337.1"/>
    <property type="molecule type" value="Genomic_DNA"/>
</dbReference>
<reference evidence="1 2" key="1">
    <citation type="submission" date="2021-10" db="EMBL/GenBank/DDBJ databases">
        <authorList>
            <person name="Criscuolo A."/>
        </authorList>
    </citation>
    <scope>NUCLEOTIDE SEQUENCE [LARGE SCALE GENOMIC DNA]</scope>
    <source>
        <strain evidence="2">CIP 111899</strain>
    </source>
</reference>
<comment type="caution">
    <text evidence="1">The sequence shown here is derived from an EMBL/GenBank/DDBJ whole genome shotgun (WGS) entry which is preliminary data.</text>
</comment>
<keyword evidence="2" id="KW-1185">Reference proteome</keyword>